<comment type="caution">
    <text evidence="2">The sequence shown here is derived from an EMBL/GenBank/DDBJ whole genome shotgun (WGS) entry which is preliminary data.</text>
</comment>
<feature type="region of interest" description="Disordered" evidence="1">
    <location>
        <begin position="53"/>
        <end position="111"/>
    </location>
</feature>
<evidence type="ECO:0000256" key="1">
    <source>
        <dbReference type="SAM" id="MobiDB-lite"/>
    </source>
</evidence>
<reference evidence="2" key="1">
    <citation type="journal article" date="2022" name="bioRxiv">
        <title>Sequencing and chromosome-scale assembly of the giantPleurodeles waltlgenome.</title>
        <authorList>
            <person name="Brown T."/>
            <person name="Elewa A."/>
            <person name="Iarovenko S."/>
            <person name="Subramanian E."/>
            <person name="Araus A.J."/>
            <person name="Petzold A."/>
            <person name="Susuki M."/>
            <person name="Suzuki K.-i.T."/>
            <person name="Hayashi T."/>
            <person name="Toyoda A."/>
            <person name="Oliveira C."/>
            <person name="Osipova E."/>
            <person name="Leigh N.D."/>
            <person name="Simon A."/>
            <person name="Yun M.H."/>
        </authorList>
    </citation>
    <scope>NUCLEOTIDE SEQUENCE</scope>
    <source>
        <strain evidence="2">20211129_DDA</strain>
        <tissue evidence="2">Liver</tissue>
    </source>
</reference>
<protein>
    <submittedName>
        <fullName evidence="2">Uncharacterized protein</fullName>
    </submittedName>
</protein>
<evidence type="ECO:0000313" key="3">
    <source>
        <dbReference type="Proteomes" id="UP001066276"/>
    </source>
</evidence>
<feature type="compositionally biased region" description="Basic and acidic residues" evidence="1">
    <location>
        <begin position="73"/>
        <end position="91"/>
    </location>
</feature>
<name>A0AAV7R111_PLEWA</name>
<proteinExistence type="predicted"/>
<gene>
    <name evidence="2" type="ORF">NDU88_011308</name>
</gene>
<dbReference type="Proteomes" id="UP001066276">
    <property type="component" value="Chromosome 6"/>
</dbReference>
<keyword evidence="3" id="KW-1185">Reference proteome</keyword>
<dbReference type="AlphaFoldDB" id="A0AAV7R111"/>
<sequence length="111" mass="12733">MHSKHRFATYQGDFDYRIIRSREYFELSVQHRGSALVFFSPTEANDWLGTLPQNVGRDMDPQPSATPIYMPLAEKKTEKPGGQRSLWDDRSLPPNRTLRSTDVIEGTGESF</sequence>
<organism evidence="2 3">
    <name type="scientific">Pleurodeles waltl</name>
    <name type="common">Iberian ribbed newt</name>
    <dbReference type="NCBI Taxonomy" id="8319"/>
    <lineage>
        <taxon>Eukaryota</taxon>
        <taxon>Metazoa</taxon>
        <taxon>Chordata</taxon>
        <taxon>Craniata</taxon>
        <taxon>Vertebrata</taxon>
        <taxon>Euteleostomi</taxon>
        <taxon>Amphibia</taxon>
        <taxon>Batrachia</taxon>
        <taxon>Caudata</taxon>
        <taxon>Salamandroidea</taxon>
        <taxon>Salamandridae</taxon>
        <taxon>Pleurodelinae</taxon>
        <taxon>Pleurodeles</taxon>
    </lineage>
</organism>
<dbReference type="EMBL" id="JANPWB010000010">
    <property type="protein sequence ID" value="KAJ1145016.1"/>
    <property type="molecule type" value="Genomic_DNA"/>
</dbReference>
<accession>A0AAV7R111</accession>
<evidence type="ECO:0000313" key="2">
    <source>
        <dbReference type="EMBL" id="KAJ1145016.1"/>
    </source>
</evidence>